<reference evidence="4" key="1">
    <citation type="journal article" date="2018" name="PLoS Negl. Trop. Dis.">
        <title>An insight into the salivary gland and fat body transcriptome of Panstrongylus lignarius (Hemiptera: Heteroptera), the main vector of Chagas disease in Peru.</title>
        <authorList>
            <person name="Nevoa J.C."/>
            <person name="Mendes M.T."/>
            <person name="da Silva M.V."/>
            <person name="Soares S.C."/>
            <person name="Oliveira C.J.F."/>
            <person name="Ribeiro J.M.C."/>
        </authorList>
    </citation>
    <scope>NUCLEOTIDE SEQUENCE</scope>
</reference>
<proteinExistence type="inferred from homology"/>
<dbReference type="Gene3D" id="3.40.50.1820">
    <property type="entry name" value="alpha/beta hydrolase"/>
    <property type="match status" value="1"/>
</dbReference>
<dbReference type="InterPro" id="IPR029058">
    <property type="entry name" value="AB_hydrolase_fold"/>
</dbReference>
<dbReference type="GO" id="GO:0047372">
    <property type="term" value="F:monoacylglycerol lipase activity"/>
    <property type="evidence" value="ECO:0007669"/>
    <property type="project" value="TreeGrafter"/>
</dbReference>
<dbReference type="InterPro" id="IPR012020">
    <property type="entry name" value="ABHD4"/>
</dbReference>
<dbReference type="InterPro" id="IPR022742">
    <property type="entry name" value="Hydrolase_4"/>
</dbReference>
<dbReference type="InterPro" id="IPR050960">
    <property type="entry name" value="AB_hydrolase_4_sf"/>
</dbReference>
<evidence type="ECO:0000256" key="2">
    <source>
        <dbReference type="PIRSR" id="PIRSR005211-1"/>
    </source>
</evidence>
<comment type="similarity">
    <text evidence="1">Belongs to the AB hydrolase superfamily. AB hydrolase 4 family.</text>
</comment>
<dbReference type="PANTHER" id="PTHR10794">
    <property type="entry name" value="ABHYDROLASE DOMAIN-CONTAINING PROTEIN"/>
    <property type="match status" value="1"/>
</dbReference>
<feature type="active site" description="Charge relay system" evidence="2">
    <location>
        <position position="201"/>
    </location>
</feature>
<accession>A0A224XHT1</accession>
<dbReference type="Pfam" id="PF12146">
    <property type="entry name" value="Hydrolase_4"/>
    <property type="match status" value="1"/>
</dbReference>
<dbReference type="AlphaFoldDB" id="A0A224XHT1"/>
<feature type="active site" description="Charge relay system" evidence="2">
    <location>
        <position position="358"/>
    </location>
</feature>
<evidence type="ECO:0000259" key="3">
    <source>
        <dbReference type="Pfam" id="PF12146"/>
    </source>
</evidence>
<sequence>MSWIISSFSSLLSLPSWCIGSALSSGYILYYLFDVVKKPSLVSSDGKFREFLEKNVPLLNEKFWPTVWCIEARAQTLMASIVRATVIPQISYRREIFTLKDGGDICLDWMDPDENCPSNTPTIIILPGLTGASHADYVKGLVLAARNIGIRTVVFNQRGIGGIGLKTPRTYCASNVEDVVEVVAHVREVCAGAPLAGTGISMGGLILGNYLAGVEDSESHLTCAMLISVPWNVFIGVESIEQPIVNLMLNRHLASCLCNIVKNVRHIMEPGPYVIDDVLKSKTIREFDSKFTIKQFGYKDVDDYYAHASIHNKIHKFKVPVLCLSAADDPFQPYDGIPVEAANKLENIGIVITSRGGHIGFMEGIWPLHRNQYMFKLFAQFFESMLIKEGFKIFR</sequence>
<name>A0A224XHT1_9HEMI</name>
<organism evidence="4">
    <name type="scientific">Panstrongylus lignarius</name>
    <dbReference type="NCBI Taxonomy" id="156445"/>
    <lineage>
        <taxon>Eukaryota</taxon>
        <taxon>Metazoa</taxon>
        <taxon>Ecdysozoa</taxon>
        <taxon>Arthropoda</taxon>
        <taxon>Hexapoda</taxon>
        <taxon>Insecta</taxon>
        <taxon>Pterygota</taxon>
        <taxon>Neoptera</taxon>
        <taxon>Paraneoptera</taxon>
        <taxon>Hemiptera</taxon>
        <taxon>Heteroptera</taxon>
        <taxon>Panheteroptera</taxon>
        <taxon>Cimicomorpha</taxon>
        <taxon>Reduviidae</taxon>
        <taxon>Triatominae</taxon>
        <taxon>Panstrongylus</taxon>
    </lineage>
</organism>
<dbReference type="PIRSF" id="PIRSF005211">
    <property type="entry name" value="Ab_hydro_YheT"/>
    <property type="match status" value="1"/>
</dbReference>
<dbReference type="GO" id="GO:0051793">
    <property type="term" value="P:medium-chain fatty acid catabolic process"/>
    <property type="evidence" value="ECO:0007669"/>
    <property type="project" value="TreeGrafter"/>
</dbReference>
<dbReference type="EMBL" id="GFTR01005822">
    <property type="protein sequence ID" value="JAW10604.1"/>
    <property type="molecule type" value="Transcribed_RNA"/>
</dbReference>
<feature type="domain" description="Serine aminopeptidase S33" evidence="3">
    <location>
        <begin position="122"/>
        <end position="334"/>
    </location>
</feature>
<protein>
    <submittedName>
        <fullName evidence="4">Putative alpha/beta hydrolase</fullName>
    </submittedName>
</protein>
<dbReference type="GO" id="GO:0008126">
    <property type="term" value="F:acetylesterase activity"/>
    <property type="evidence" value="ECO:0007669"/>
    <property type="project" value="TreeGrafter"/>
</dbReference>
<dbReference type="PANTHER" id="PTHR10794:SF63">
    <property type="entry name" value="ALPHA_BETA HYDROLASE 1, ISOFORM A"/>
    <property type="match status" value="1"/>
</dbReference>
<feature type="active site" description="Charge relay system" evidence="2">
    <location>
        <position position="329"/>
    </location>
</feature>
<evidence type="ECO:0000313" key="4">
    <source>
        <dbReference type="EMBL" id="JAW10604.1"/>
    </source>
</evidence>
<dbReference type="SUPFAM" id="SSF53474">
    <property type="entry name" value="alpha/beta-Hydrolases"/>
    <property type="match status" value="1"/>
</dbReference>
<keyword evidence="4" id="KW-0378">Hydrolase</keyword>
<dbReference type="GO" id="GO:0051792">
    <property type="term" value="P:medium-chain fatty acid biosynthetic process"/>
    <property type="evidence" value="ECO:0007669"/>
    <property type="project" value="TreeGrafter"/>
</dbReference>
<evidence type="ECO:0000256" key="1">
    <source>
        <dbReference type="ARBA" id="ARBA00010884"/>
    </source>
</evidence>